<dbReference type="PANTHER" id="PTHR19879:SF1">
    <property type="entry name" value="CANNONBALL-RELATED"/>
    <property type="match status" value="1"/>
</dbReference>
<dbReference type="Proteomes" id="UP000242180">
    <property type="component" value="Unassembled WGS sequence"/>
</dbReference>
<reference evidence="4 5" key="1">
    <citation type="submission" date="2016-07" db="EMBL/GenBank/DDBJ databases">
        <title>Pervasive Adenine N6-methylation of Active Genes in Fungi.</title>
        <authorList>
            <consortium name="DOE Joint Genome Institute"/>
            <person name="Mondo S.J."/>
            <person name="Dannebaum R.O."/>
            <person name="Kuo R.C."/>
            <person name="Labutti K."/>
            <person name="Haridas S."/>
            <person name="Kuo A."/>
            <person name="Salamov A."/>
            <person name="Ahrendt S.R."/>
            <person name="Lipzen A."/>
            <person name="Sullivan W."/>
            <person name="Andreopoulos W.B."/>
            <person name="Clum A."/>
            <person name="Lindquist E."/>
            <person name="Daum C."/>
            <person name="Ramamoorthy G.K."/>
            <person name="Gryganskyi A."/>
            <person name="Culley D."/>
            <person name="Magnuson J.K."/>
            <person name="James T.Y."/>
            <person name="O'Malley M.A."/>
            <person name="Stajich J.E."/>
            <person name="Spatafora J.W."/>
            <person name="Visel A."/>
            <person name="Grigoriev I.V."/>
        </authorList>
    </citation>
    <scope>NUCLEOTIDE SEQUENCE [LARGE SCALE GENOMIC DNA]</scope>
    <source>
        <strain evidence="4 5">NRRL 2496</strain>
    </source>
</reference>
<dbReference type="PROSITE" id="PS00678">
    <property type="entry name" value="WD_REPEATS_1"/>
    <property type="match status" value="1"/>
</dbReference>
<dbReference type="InterPro" id="IPR001680">
    <property type="entry name" value="WD40_rpt"/>
</dbReference>
<dbReference type="Gene3D" id="2.130.10.10">
    <property type="entry name" value="YVTN repeat-like/Quinoprotein amine dehydrogenase"/>
    <property type="match status" value="1"/>
</dbReference>
<feature type="repeat" description="WD" evidence="3">
    <location>
        <begin position="140"/>
        <end position="181"/>
    </location>
</feature>
<evidence type="ECO:0000256" key="1">
    <source>
        <dbReference type="ARBA" id="ARBA00022574"/>
    </source>
</evidence>
<evidence type="ECO:0000256" key="2">
    <source>
        <dbReference type="ARBA" id="ARBA00022737"/>
    </source>
</evidence>
<keyword evidence="5" id="KW-1185">Reference proteome</keyword>
<dbReference type="SUPFAM" id="SSF50978">
    <property type="entry name" value="WD40 repeat-like"/>
    <property type="match status" value="1"/>
</dbReference>
<dbReference type="InParanoid" id="A0A1X2H139"/>
<dbReference type="PANTHER" id="PTHR19879">
    <property type="entry name" value="TRANSCRIPTION INITIATION FACTOR TFIID"/>
    <property type="match status" value="1"/>
</dbReference>
<dbReference type="Pfam" id="PF00400">
    <property type="entry name" value="WD40"/>
    <property type="match status" value="1"/>
</dbReference>
<evidence type="ECO:0000256" key="3">
    <source>
        <dbReference type="PROSITE-ProRule" id="PRU00221"/>
    </source>
</evidence>
<organism evidence="4 5">
    <name type="scientific">Syncephalastrum racemosum</name>
    <name type="common">Filamentous fungus</name>
    <dbReference type="NCBI Taxonomy" id="13706"/>
    <lineage>
        <taxon>Eukaryota</taxon>
        <taxon>Fungi</taxon>
        <taxon>Fungi incertae sedis</taxon>
        <taxon>Mucoromycota</taxon>
        <taxon>Mucoromycotina</taxon>
        <taxon>Mucoromycetes</taxon>
        <taxon>Mucorales</taxon>
        <taxon>Syncephalastraceae</taxon>
        <taxon>Syncephalastrum</taxon>
    </lineage>
</organism>
<dbReference type="PROSITE" id="PS50082">
    <property type="entry name" value="WD_REPEATS_2"/>
    <property type="match status" value="1"/>
</dbReference>
<dbReference type="STRING" id="13706.A0A1X2H139"/>
<dbReference type="GO" id="GO:0006367">
    <property type="term" value="P:transcription initiation at RNA polymerase II promoter"/>
    <property type="evidence" value="ECO:0007669"/>
    <property type="project" value="TreeGrafter"/>
</dbReference>
<comment type="caution">
    <text evidence="4">The sequence shown here is derived from an EMBL/GenBank/DDBJ whole genome shotgun (WGS) entry which is preliminary data.</text>
</comment>
<evidence type="ECO:0000313" key="5">
    <source>
        <dbReference type="Proteomes" id="UP000242180"/>
    </source>
</evidence>
<dbReference type="OrthoDB" id="5591786at2759"/>
<dbReference type="GO" id="GO:0016251">
    <property type="term" value="F:RNA polymerase II general transcription initiation factor activity"/>
    <property type="evidence" value="ECO:0007669"/>
    <property type="project" value="TreeGrafter"/>
</dbReference>
<dbReference type="SMART" id="SM00320">
    <property type="entry name" value="WD40"/>
    <property type="match status" value="2"/>
</dbReference>
<dbReference type="AlphaFoldDB" id="A0A1X2H139"/>
<protein>
    <submittedName>
        <fullName evidence="4">WD40-repeat-containing domain protein</fullName>
    </submittedName>
</protein>
<keyword evidence="2" id="KW-0677">Repeat</keyword>
<dbReference type="InterPro" id="IPR015943">
    <property type="entry name" value="WD40/YVTN_repeat-like_dom_sf"/>
</dbReference>
<proteinExistence type="predicted"/>
<keyword evidence="1 3" id="KW-0853">WD repeat</keyword>
<sequence>AIYAEVDVYIVDTPETSFRSPVRRLSNPNNRANVGDDHTPYSINAIKVDYILDKEALVTVTDGGHVCIWQTDALDKPPLILNNHSSTWGISIHADQGLVAVSANNWKVTIFNMVAITRDNPVFGKRKHPNVLRDKARVQLVGHDNNIPCIDFHSSGRYIASCSIDQTCRIWDVKHQREIARRRISTSEVEVQAW</sequence>
<dbReference type="GO" id="GO:0005669">
    <property type="term" value="C:transcription factor TFIID complex"/>
    <property type="evidence" value="ECO:0007669"/>
    <property type="project" value="TreeGrafter"/>
</dbReference>
<dbReference type="PROSITE" id="PS50294">
    <property type="entry name" value="WD_REPEATS_REGION"/>
    <property type="match status" value="1"/>
</dbReference>
<dbReference type="InterPro" id="IPR019775">
    <property type="entry name" value="WD40_repeat_CS"/>
</dbReference>
<name>A0A1X2H139_SYNRA</name>
<feature type="non-terminal residue" evidence="4">
    <location>
        <position position="1"/>
    </location>
</feature>
<dbReference type="InterPro" id="IPR036322">
    <property type="entry name" value="WD40_repeat_dom_sf"/>
</dbReference>
<accession>A0A1X2H139</accession>
<dbReference type="OMA" id="CVWETEN"/>
<dbReference type="EMBL" id="MCGN01000011">
    <property type="protein sequence ID" value="ORY91140.1"/>
    <property type="molecule type" value="Genomic_DNA"/>
</dbReference>
<evidence type="ECO:0000313" key="4">
    <source>
        <dbReference type="EMBL" id="ORY91140.1"/>
    </source>
</evidence>
<gene>
    <name evidence="4" type="ORF">BCR43DRAFT_446900</name>
</gene>